<dbReference type="EMBL" id="JAWJWF010000046">
    <property type="protein sequence ID" value="KAK6623918.1"/>
    <property type="molecule type" value="Genomic_DNA"/>
</dbReference>
<feature type="region of interest" description="Disordered" evidence="1">
    <location>
        <begin position="446"/>
        <end position="629"/>
    </location>
</feature>
<evidence type="ECO:0008006" key="4">
    <source>
        <dbReference type="Google" id="ProtNLM"/>
    </source>
</evidence>
<feature type="compositionally biased region" description="Acidic residues" evidence="1">
    <location>
        <begin position="177"/>
        <end position="195"/>
    </location>
</feature>
<dbReference type="Proteomes" id="UP001359485">
    <property type="component" value="Unassembled WGS sequence"/>
</dbReference>
<feature type="region of interest" description="Disordered" evidence="1">
    <location>
        <begin position="375"/>
        <end position="424"/>
    </location>
</feature>
<reference evidence="2 3" key="1">
    <citation type="submission" date="2023-09" db="EMBL/GenBank/DDBJ databases">
        <title>Genomes of two closely related lineages of the louse Polyplax serrata with different host specificities.</title>
        <authorList>
            <person name="Martinu J."/>
            <person name="Tarabai H."/>
            <person name="Stefka J."/>
            <person name="Hypsa V."/>
        </authorList>
    </citation>
    <scope>NUCLEOTIDE SEQUENCE [LARGE SCALE GENOMIC DNA]</scope>
    <source>
        <strain evidence="2">98ZLc_SE</strain>
    </source>
</reference>
<feature type="compositionally biased region" description="Basic and acidic residues" evidence="1">
    <location>
        <begin position="461"/>
        <end position="535"/>
    </location>
</feature>
<organism evidence="2 3">
    <name type="scientific">Polyplax serrata</name>
    <name type="common">Common mouse louse</name>
    <dbReference type="NCBI Taxonomy" id="468196"/>
    <lineage>
        <taxon>Eukaryota</taxon>
        <taxon>Metazoa</taxon>
        <taxon>Ecdysozoa</taxon>
        <taxon>Arthropoda</taxon>
        <taxon>Hexapoda</taxon>
        <taxon>Insecta</taxon>
        <taxon>Pterygota</taxon>
        <taxon>Neoptera</taxon>
        <taxon>Paraneoptera</taxon>
        <taxon>Psocodea</taxon>
        <taxon>Troctomorpha</taxon>
        <taxon>Phthiraptera</taxon>
        <taxon>Anoplura</taxon>
        <taxon>Polyplacidae</taxon>
        <taxon>Polyplax</taxon>
    </lineage>
</organism>
<evidence type="ECO:0000313" key="3">
    <source>
        <dbReference type="Proteomes" id="UP001359485"/>
    </source>
</evidence>
<feature type="compositionally biased region" description="Basic and acidic residues" evidence="1">
    <location>
        <begin position="415"/>
        <end position="424"/>
    </location>
</feature>
<evidence type="ECO:0000313" key="2">
    <source>
        <dbReference type="EMBL" id="KAK6623918.1"/>
    </source>
</evidence>
<sequence>MPEKIEDLFEFYDGTHPVVIEEQTNKTTSKYKKIFKLFRSVRNIDKSKSSIVESVWDKNWRKDKKKKFKNSEERKEMLNKNIENSWIELPATLQRKKEKISKEILSEYHDADGTDPEDTYVKDHSYVSVDGQPEDDTYKSNEDLDQTIFDSLERINIDTDLSQYTKMTCNNGRFEESVDGDENLSDDGSDDEDDQNVYSEIHFTGGEGEIIEDGTREEEERKPETETQATEDGEGSDGDDEADKNKCLFNAALKEMNMLFHGTGRRDSLQSSEDVFKFLEGTQETDSAKVEVYENMNGHGSLPPEIPDDSLITSKLEEIIQVEVTAPDQSDFIESSRSDKNPVSLNQQETEESNSGNGMTTFKSLKQINLLQSSAEISQDSDSAREDSAIKDLDELVERAKTNSTETEQLPENLEDGKAEPEVVSKQKMQYTDVLFAASSISRELFATANEDPKTNVTVPKTEETDEKIPDKNDGEEKKTSEANQITDKEKKEEEMETKKPKGRVFSEKSEHYNELTEEERAKKKSAEAIAKELTSRLFGRRNQKVHPFKNITPSETKQADKKQGAAAPGTPKLEPVPETPEKHVSRVPKPPQMPDIVFPSPPKPEGAPTSVTTAEDTEKDEQELDSKNEQCISVADWWKVMAVDGETEASPPETETKPAKTSKLSVAEILLRFEELGNKHFSEESNVTEDERTVTLKEIHQILKCLEEKVRNFEKWNESVRKVRW</sequence>
<evidence type="ECO:0000256" key="1">
    <source>
        <dbReference type="SAM" id="MobiDB-lite"/>
    </source>
</evidence>
<accession>A0ABR1AN49</accession>
<keyword evidence="3" id="KW-1185">Reference proteome</keyword>
<feature type="compositionally biased region" description="Polar residues" evidence="1">
    <location>
        <begin position="341"/>
        <end position="361"/>
    </location>
</feature>
<gene>
    <name evidence="2" type="ORF">RUM44_010774</name>
</gene>
<feature type="compositionally biased region" description="Basic and acidic residues" evidence="1">
    <location>
        <begin position="382"/>
        <end position="401"/>
    </location>
</feature>
<feature type="compositionally biased region" description="Pro residues" evidence="1">
    <location>
        <begin position="589"/>
        <end position="606"/>
    </location>
</feature>
<feature type="compositionally biased region" description="Acidic residues" evidence="1">
    <location>
        <begin position="229"/>
        <end position="242"/>
    </location>
</feature>
<feature type="compositionally biased region" description="Basic residues" evidence="1">
    <location>
        <begin position="539"/>
        <end position="548"/>
    </location>
</feature>
<comment type="caution">
    <text evidence="2">The sequence shown here is derived from an EMBL/GenBank/DDBJ whole genome shotgun (WGS) entry which is preliminary data.</text>
</comment>
<name>A0ABR1AN49_POLSC</name>
<feature type="region of interest" description="Disordered" evidence="1">
    <location>
        <begin position="172"/>
        <end position="244"/>
    </location>
</feature>
<feature type="region of interest" description="Disordered" evidence="1">
    <location>
        <begin position="326"/>
        <end position="361"/>
    </location>
</feature>
<proteinExistence type="predicted"/>
<protein>
    <recommendedName>
        <fullName evidence="4">Regulatory protein zeste</fullName>
    </recommendedName>
</protein>